<dbReference type="EMBL" id="CP044065">
    <property type="protein sequence ID" value="QET02988.1"/>
    <property type="molecule type" value="Genomic_DNA"/>
</dbReference>
<evidence type="ECO:0000313" key="2">
    <source>
        <dbReference type="EMBL" id="QET02988.1"/>
    </source>
</evidence>
<dbReference type="Gene3D" id="3.30.460.10">
    <property type="entry name" value="Beta Polymerase, domain 2"/>
    <property type="match status" value="1"/>
</dbReference>
<dbReference type="InterPro" id="IPR007685">
    <property type="entry name" value="RelA_SpoT"/>
</dbReference>
<dbReference type="PANTHER" id="PTHR41773">
    <property type="entry name" value="GTP PYROPHOSPHATASE-RELATED"/>
    <property type="match status" value="1"/>
</dbReference>
<dbReference type="AlphaFoldDB" id="A0A5P2H5K1"/>
<reference evidence="2 3" key="1">
    <citation type="submission" date="2019-09" db="EMBL/GenBank/DDBJ databases">
        <title>FDA dAtabase for Regulatory Grade micrObial Sequences (FDA-ARGOS): Supporting development and validation of Infectious Disease Dx tests.</title>
        <authorList>
            <person name="Sciortino C."/>
            <person name="Tallon L."/>
            <person name="Sadzewicz L."/>
            <person name="Vavikolanu K."/>
            <person name="Mehta A."/>
            <person name="Aluvathingal J."/>
            <person name="Nadendla S."/>
            <person name="Nandy P."/>
            <person name="Geyer C."/>
            <person name="Yan Y."/>
            <person name="Sichtig H."/>
        </authorList>
    </citation>
    <scope>NUCLEOTIDE SEQUENCE [LARGE SCALE GENOMIC DNA]</scope>
    <source>
        <strain evidence="2 3">FDAARGOS_664</strain>
    </source>
</reference>
<accession>A0A5P2H5K1</accession>
<protein>
    <recommendedName>
        <fullName evidence="1">RelA/SpoT domain-containing protein</fullName>
    </recommendedName>
</protein>
<organism evidence="2 3">
    <name type="scientific">Cupriavidus pauculus</name>
    <dbReference type="NCBI Taxonomy" id="82633"/>
    <lineage>
        <taxon>Bacteria</taxon>
        <taxon>Pseudomonadati</taxon>
        <taxon>Pseudomonadota</taxon>
        <taxon>Betaproteobacteria</taxon>
        <taxon>Burkholderiales</taxon>
        <taxon>Burkholderiaceae</taxon>
        <taxon>Cupriavidus</taxon>
    </lineage>
</organism>
<dbReference type="SMART" id="SM00954">
    <property type="entry name" value="RelA_SpoT"/>
    <property type="match status" value="1"/>
</dbReference>
<dbReference type="PANTHER" id="PTHR41773:SF1">
    <property type="entry name" value="RELA_SPOT DOMAIN-CONTAINING PROTEIN"/>
    <property type="match status" value="1"/>
</dbReference>
<dbReference type="CDD" id="cd05399">
    <property type="entry name" value="NT_Rel-Spo_like"/>
    <property type="match status" value="1"/>
</dbReference>
<gene>
    <name evidence="2" type="ORF">FOB72_13645</name>
</gene>
<sequence length="464" mass="52651">MSNPSTSGDIIAQFIGRYRREFDFFEQAGRIVAQQLEAQLESSGIRAMVTSRAKNPKRLEAKVRQRGVDKKYAAVEDIFADIVDLAGVRVALYFPAERSEVDKIIREKFFLNEEPKEFKGTSGPASYRKRFTGYWATHYRLQIQESTLADANKRFSEARVEVQVASVLMHAWSEVEHDLVYKPLQGELSEDELAILDELNGMVLTGEIALERLQRAAEVRLSKQGANFENHYDLASYLVKYVRAKDEDPSTEPVVGDVQLLFRLLKILNISNPDDLAPYLENLSPGSESRPVSEQIADRIVAADPERYNAYALARKQETTQEAAPRIYGHTSTSVPAHEGVIHPDNGRSDNGEIGFFLAQWITLERFLREMAEMRGMRKNKILFVTNRKLVEALQVFTAEQLSAIEFMRRVRNNLVHGIEMPDVKFVQLMGEELSSMLSQLRSDSRDDVRAAAERAMAKKEKSA</sequence>
<evidence type="ECO:0000313" key="3">
    <source>
        <dbReference type="Proteomes" id="UP000322822"/>
    </source>
</evidence>
<dbReference type="Proteomes" id="UP000322822">
    <property type="component" value="Chromosome 1"/>
</dbReference>
<dbReference type="RefSeq" id="WP_150373009.1">
    <property type="nucleotide sequence ID" value="NZ_CP044065.1"/>
</dbReference>
<dbReference type="SUPFAM" id="SSF81301">
    <property type="entry name" value="Nucleotidyltransferase"/>
    <property type="match status" value="1"/>
</dbReference>
<proteinExistence type="predicted"/>
<feature type="domain" description="RelA/SpoT" evidence="1">
    <location>
        <begin position="51"/>
        <end position="187"/>
    </location>
</feature>
<dbReference type="Pfam" id="PF04607">
    <property type="entry name" value="RelA_SpoT"/>
    <property type="match status" value="1"/>
</dbReference>
<dbReference type="InterPro" id="IPR043519">
    <property type="entry name" value="NT_sf"/>
</dbReference>
<dbReference type="GO" id="GO:0015969">
    <property type="term" value="P:guanosine tetraphosphate metabolic process"/>
    <property type="evidence" value="ECO:0007669"/>
    <property type="project" value="InterPro"/>
</dbReference>
<evidence type="ECO:0000259" key="1">
    <source>
        <dbReference type="SMART" id="SM00954"/>
    </source>
</evidence>
<name>A0A5P2H5K1_9BURK</name>
<dbReference type="OrthoDB" id="9789634at2"/>